<name>A0A1B1ALX0_9PROT</name>
<dbReference type="PANTHER" id="PTHR38340">
    <property type="entry name" value="S-LAYER PROTEIN"/>
    <property type="match status" value="1"/>
</dbReference>
<dbReference type="GO" id="GO:0005576">
    <property type="term" value="C:extracellular region"/>
    <property type="evidence" value="ECO:0007669"/>
    <property type="project" value="UniProtKB-SubCell"/>
</dbReference>
<gene>
    <name evidence="4" type="ORF">ATE48_17405</name>
</gene>
<evidence type="ECO:0000256" key="1">
    <source>
        <dbReference type="ARBA" id="ARBA00004613"/>
    </source>
</evidence>
<dbReference type="Proteomes" id="UP000092498">
    <property type="component" value="Chromosome"/>
</dbReference>
<evidence type="ECO:0000256" key="2">
    <source>
        <dbReference type="ARBA" id="ARBA00022525"/>
    </source>
</evidence>
<dbReference type="InterPro" id="IPR018511">
    <property type="entry name" value="Hemolysin-typ_Ca-bd_CS"/>
</dbReference>
<dbReference type="InterPro" id="IPR050557">
    <property type="entry name" value="RTX_toxin/Mannuronan_C5-epim"/>
</dbReference>
<evidence type="ECO:0000313" key="5">
    <source>
        <dbReference type="Proteomes" id="UP000092498"/>
    </source>
</evidence>
<dbReference type="Gene3D" id="2.150.10.10">
    <property type="entry name" value="Serralysin-like metalloprotease, C-terminal"/>
    <property type="match status" value="9"/>
</dbReference>
<sequence length="1647" mass="164761">MPSFTFSGGGATNGFNMGLWNPGFIFAMFSDPSGVGQVSAIEFYVVTSTSEFYATGTFGNLDANNFPQSGTIQTLDYATNSMGGVVTMSITGLSIPVASFRSWTLSNNVEAFRAALFDGNDTMNGGVFDEAIYGYGGVDTINGAGGNDNLVGGLGNDTLNGGDGDDWLDVLGIGEGNDTLNGGAGNDRIVVRGIDTVDGGDGIDVVELELTSGSISLSSAGFNTSTGVTLSNGVFVRNAEYIALQTGAGNDTFTLVAGGAFATQFYAGAGLDTLVADFSASSETYSLVPFGFGLIGNFSGVALDNVERYVISTGSGNDRLRGSDGNDMLSGGGGNDEIEGGGGTNTLNGGSGDDIIFSTGTDTIDGGAGIDTLRLVDSSTSVINWNNLFLLSSYNGTTFQSIENFNISGNDFLISGTLAGGGLMYGGNLTANMSTSASAVTVDFFNLQSNGHTVYLGITGSRNITGGAAGDSLTGGEVADTLNGGAGNDTLDGYRGTDILNGGDGDDTLSYFAETGWGFDQLDGGAGTDTAILSLYTLTTGLNVNSTTFTGAGVTFSTGAYVRNVERLGNLSLTSGDDTFDARGGYLVGTTYVGGLGFDILTADFTGWAGAISSLSFDYFTVGSVLFAAFEQFNIIGGGGDDSMIGGSAHDVLDGAGGNDTLTSSGGADSLDGGAGIDLLTLNLGATTAGANYSTVALRSGDWVTFADGTTARNFERIFLTAGSGADTLTVDSTVSGANAFFGGDGIDAFIADWSGIEGNINLYGDSASLLNASFFFSGVERFVVTGTALGDGLRGSTGNDVFNGADGNDVLAGAGGANTLNGGNGDDFIESTGVGDTINGGAGSDMLSLDLSASATPVDLSTTQLTALGGFTLANGTSVQNVETYFVTLGAGADTFTVNNMIAGNNAVFAGGGIDTLIVDFSAASTRVTYSGGAIGIDPSTLTTGEFELITIRTGSGDDYVGTNSSGSHTIYTGAGDDVITAGFAVDVVYAGDGNDLIESYGGGDTLYGGLGDDLYRIYGTGVTIGEEADGGIDLVQSQITFTLGANLENLLLMTGGTALTGYGNSLDNAITGNVDNNLLYGFDGNDTLNGGLGIDTLDGGADNDTFLYALGDGNGAMNGGDGADTLSVTDGAAGSILNATWNGAAVTVLSGNTLASIETITANLGDGVDWLIYAASSSVVTVNLSTNSASGFFSITGVERVVGGNASDTLTGNGFDNRLDGGAGDDVLAGGGGIDTLIGGDGADTLAGGLSNDSIQAGAGNDTIAWAAGEGRDTIDGGADFDTFNLTGAATAELAYAVWNGSSLTALMDNGLANIEALNLDLGNGVDWLIYNTTFDVTVNLATNSASGFASVTNAERVIGGSGGDSLTGNTLDNRLDGQAGADTLDGAGGADAVLGGDGDDTIYASAGNDSLQGQNGNDTFIWTSTDGRDTFNGGADFDTVNITGSAVADVADANWNGTAITGLLNNALVDIEAINLDLGLGGAGGDWLRYNTALGVTVNLGTGTATGFASITGVENLIGGTGGDTLTGDGGVNKINGNNGDDFITGGGGNDNLTGGAGNDTFVYAAGAGADTIVDFDAWDVGGQDFIDLASLGINAGNFNTRVAIIDTGADTVIRIDADIFITLKNVSGDGDNVITQADFILGP</sequence>
<dbReference type="STRING" id="1759059.ATE48_17405"/>
<dbReference type="InterPro" id="IPR011049">
    <property type="entry name" value="Serralysin-like_metalloprot_C"/>
</dbReference>
<dbReference type="EMBL" id="CP013244">
    <property type="protein sequence ID" value="ANP47553.1"/>
    <property type="molecule type" value="Genomic_DNA"/>
</dbReference>
<evidence type="ECO:0000313" key="4">
    <source>
        <dbReference type="EMBL" id="ANP47553.1"/>
    </source>
</evidence>
<dbReference type="SUPFAM" id="SSF51120">
    <property type="entry name" value="beta-Roll"/>
    <property type="match status" value="10"/>
</dbReference>
<organism evidence="4 5">
    <name type="scientific">Candidatus Viadribacter manganicus</name>
    <dbReference type="NCBI Taxonomy" id="1759059"/>
    <lineage>
        <taxon>Bacteria</taxon>
        <taxon>Pseudomonadati</taxon>
        <taxon>Pseudomonadota</taxon>
        <taxon>Alphaproteobacteria</taxon>
        <taxon>Hyphomonadales</taxon>
        <taxon>Hyphomonadaceae</taxon>
        <taxon>Candidatus Viadribacter</taxon>
    </lineage>
</organism>
<accession>A0A1B1ALX0</accession>
<dbReference type="KEGG" id="cbot:ATE48_17405"/>
<feature type="region of interest" description="Disordered" evidence="3">
    <location>
        <begin position="321"/>
        <end position="349"/>
    </location>
</feature>
<evidence type="ECO:0000256" key="3">
    <source>
        <dbReference type="SAM" id="MobiDB-lite"/>
    </source>
</evidence>
<comment type="subcellular location">
    <subcellularLocation>
        <location evidence="1">Secreted</location>
    </subcellularLocation>
</comment>
<reference evidence="4 5" key="1">
    <citation type="submission" date="2015-11" db="EMBL/GenBank/DDBJ databases">
        <title>Whole-Genome Sequence of Candidatus Oderbacter manganicum from the National Park Lower Oder Valley, Germany.</title>
        <authorList>
            <person name="Braun B."/>
            <person name="Liere K."/>
            <person name="Szewzyk U."/>
        </authorList>
    </citation>
    <scope>NUCLEOTIDE SEQUENCE [LARGE SCALE GENOMIC DNA]</scope>
    <source>
        <strain evidence="4 5">OTSz_A_272</strain>
    </source>
</reference>
<dbReference type="OrthoDB" id="7193416at2"/>
<keyword evidence="5" id="KW-1185">Reference proteome</keyword>
<dbReference type="Gene3D" id="2.160.20.160">
    <property type="match status" value="1"/>
</dbReference>
<dbReference type="Pfam" id="PF00353">
    <property type="entry name" value="HemolysinCabind"/>
    <property type="match status" value="14"/>
</dbReference>
<keyword evidence="2" id="KW-0964">Secreted</keyword>
<proteinExistence type="predicted"/>
<dbReference type="RefSeq" id="WP_066773802.1">
    <property type="nucleotide sequence ID" value="NZ_CP013244.1"/>
</dbReference>
<protein>
    <submittedName>
        <fullName evidence="4">Uncharacterized protein</fullName>
    </submittedName>
</protein>
<dbReference type="PROSITE" id="PS00330">
    <property type="entry name" value="HEMOLYSIN_CALCIUM"/>
    <property type="match status" value="10"/>
</dbReference>
<dbReference type="GO" id="GO:0005509">
    <property type="term" value="F:calcium ion binding"/>
    <property type="evidence" value="ECO:0007669"/>
    <property type="project" value="InterPro"/>
</dbReference>
<feature type="compositionally biased region" description="Gly residues" evidence="3">
    <location>
        <begin position="330"/>
        <end position="349"/>
    </location>
</feature>
<dbReference type="InterPro" id="IPR001343">
    <property type="entry name" value="Hemolysn_Ca-bd"/>
</dbReference>
<dbReference type="PRINTS" id="PR00313">
    <property type="entry name" value="CABNDNGRPT"/>
</dbReference>
<dbReference type="InParanoid" id="A0A1B1ALX0"/>
<dbReference type="PANTHER" id="PTHR38340:SF1">
    <property type="entry name" value="S-LAYER PROTEIN"/>
    <property type="match status" value="1"/>
</dbReference>